<accession>A0A0H2RKM4</accession>
<evidence type="ECO:0008006" key="3">
    <source>
        <dbReference type="Google" id="ProtNLM"/>
    </source>
</evidence>
<organism evidence="1 2">
    <name type="scientific">Schizopora paradoxa</name>
    <dbReference type="NCBI Taxonomy" id="27342"/>
    <lineage>
        <taxon>Eukaryota</taxon>
        <taxon>Fungi</taxon>
        <taxon>Dikarya</taxon>
        <taxon>Basidiomycota</taxon>
        <taxon>Agaricomycotina</taxon>
        <taxon>Agaricomycetes</taxon>
        <taxon>Hymenochaetales</taxon>
        <taxon>Schizoporaceae</taxon>
        <taxon>Schizopora</taxon>
    </lineage>
</organism>
<dbReference type="CDD" id="cd00257">
    <property type="entry name" value="beta-trefoil_FSCN-like"/>
    <property type="match status" value="1"/>
</dbReference>
<dbReference type="Proteomes" id="UP000053477">
    <property type="component" value="Unassembled WGS sequence"/>
</dbReference>
<proteinExistence type="predicted"/>
<dbReference type="EMBL" id="KQ085976">
    <property type="protein sequence ID" value="KLO12535.1"/>
    <property type="molecule type" value="Genomic_DNA"/>
</dbReference>
<name>A0A0H2RKM4_9AGAM</name>
<dbReference type="Gene3D" id="2.80.10.50">
    <property type="match status" value="1"/>
</dbReference>
<dbReference type="AlphaFoldDB" id="A0A0H2RKM4"/>
<dbReference type="InterPro" id="IPR008999">
    <property type="entry name" value="Actin-crosslinking"/>
</dbReference>
<dbReference type="SUPFAM" id="SSF50405">
    <property type="entry name" value="Actin-crosslinking proteins"/>
    <property type="match status" value="1"/>
</dbReference>
<gene>
    <name evidence="1" type="ORF">SCHPADRAFT_829469</name>
</gene>
<keyword evidence="2" id="KW-1185">Reference proteome</keyword>
<dbReference type="InParanoid" id="A0A0H2RKM4"/>
<evidence type="ECO:0000313" key="1">
    <source>
        <dbReference type="EMBL" id="KLO12535.1"/>
    </source>
</evidence>
<protein>
    <recommendedName>
        <fullName evidence="3">Fascin domain-containing protein</fullName>
    </recommendedName>
</protein>
<reference evidence="1 2" key="1">
    <citation type="submission" date="2015-04" db="EMBL/GenBank/DDBJ databases">
        <title>Complete genome sequence of Schizopora paradoxa KUC8140, a cosmopolitan wood degrader in East Asia.</title>
        <authorList>
            <consortium name="DOE Joint Genome Institute"/>
            <person name="Min B."/>
            <person name="Park H."/>
            <person name="Jang Y."/>
            <person name="Kim J.-J."/>
            <person name="Kim K.H."/>
            <person name="Pangilinan J."/>
            <person name="Lipzen A."/>
            <person name="Riley R."/>
            <person name="Grigoriev I.V."/>
            <person name="Spatafora J.W."/>
            <person name="Choi I.-G."/>
        </authorList>
    </citation>
    <scope>NUCLEOTIDE SEQUENCE [LARGE SCALE GENOMIC DNA]</scope>
    <source>
        <strain evidence="1 2">KUC8140</strain>
    </source>
</reference>
<sequence>MTDTVRPDSNVSGNIAILGVDGKYMKVIANDRVEFGNQKYDDTAKFEVIKFDDGKISLKGSNGKVLRMYYTSDVTCEGNGGGVKFGIVYLADDMINFTVSGYQGQGNRTKYLSSQAGGVSYNGSLAVKEFEDVTCRFKIQNLD</sequence>
<dbReference type="OrthoDB" id="2649102at2759"/>
<evidence type="ECO:0000313" key="2">
    <source>
        <dbReference type="Proteomes" id="UP000053477"/>
    </source>
</evidence>